<name>A0A4S8NP75_9ACTN</name>
<protein>
    <submittedName>
        <fullName evidence="2">Uncharacterized protein</fullName>
    </submittedName>
</protein>
<reference evidence="2 3" key="1">
    <citation type="journal article" date="2009" name="Int. J. Syst. Evol. Microbiol.">
        <title>Nocardioides caeni sp. nov., isolated from wastewater.</title>
        <authorList>
            <person name="Yoon J.H."/>
            <person name="Kang S.J."/>
            <person name="Park S."/>
            <person name="Kim W."/>
            <person name="Oh T.K."/>
        </authorList>
    </citation>
    <scope>NUCLEOTIDE SEQUENCE [LARGE SCALE GENOMIC DNA]</scope>
    <source>
        <strain evidence="2 3">DSM 23134</strain>
    </source>
</reference>
<keyword evidence="1" id="KW-0732">Signal</keyword>
<dbReference type="EMBL" id="STGW01000001">
    <property type="protein sequence ID" value="THV18365.1"/>
    <property type="molecule type" value="Genomic_DNA"/>
</dbReference>
<evidence type="ECO:0000313" key="2">
    <source>
        <dbReference type="EMBL" id="THV18365.1"/>
    </source>
</evidence>
<feature type="signal peptide" evidence="1">
    <location>
        <begin position="1"/>
        <end position="19"/>
    </location>
</feature>
<organism evidence="2 3">
    <name type="scientific">Nocardioides caeni</name>
    <dbReference type="NCBI Taxonomy" id="574700"/>
    <lineage>
        <taxon>Bacteria</taxon>
        <taxon>Bacillati</taxon>
        <taxon>Actinomycetota</taxon>
        <taxon>Actinomycetes</taxon>
        <taxon>Propionibacteriales</taxon>
        <taxon>Nocardioidaceae</taxon>
        <taxon>Nocardioides</taxon>
    </lineage>
</organism>
<evidence type="ECO:0000313" key="3">
    <source>
        <dbReference type="Proteomes" id="UP000307087"/>
    </source>
</evidence>
<evidence type="ECO:0000256" key="1">
    <source>
        <dbReference type="SAM" id="SignalP"/>
    </source>
</evidence>
<dbReference type="OrthoDB" id="9855712at2"/>
<proteinExistence type="predicted"/>
<gene>
    <name evidence="2" type="ORF">E9934_01670</name>
</gene>
<feature type="chain" id="PRO_5020248242" evidence="1">
    <location>
        <begin position="20"/>
        <end position="320"/>
    </location>
</feature>
<comment type="caution">
    <text evidence="2">The sequence shown here is derived from an EMBL/GenBank/DDBJ whole genome shotgun (WGS) entry which is preliminary data.</text>
</comment>
<dbReference type="Proteomes" id="UP000307087">
    <property type="component" value="Unassembled WGS sequence"/>
</dbReference>
<dbReference type="RefSeq" id="WP_136561080.1">
    <property type="nucleotide sequence ID" value="NZ_BAABLS010000002.1"/>
</dbReference>
<sequence length="320" mass="33483">MGTSLVAGALGLQLAPAQAATPSVSQTYFSAAGFIYPFGATPAVCPAPNNGLWTPAALAADGAWHTVARSEQGTYANTAFSRSTTTKARITRNSRGMARVDQAITATSRITPTTGHATCAFDNETPGSTSGDVTIPVRSWLVLRQRIVSQRGTGQAFASASVSGSSGLVGVVNAGEAESHLVAPGTYHFSMGGGARTHEPVRGTVARTKVGSTSGSVAFYPIGTLRSRAGNGLPYLAPGHRDCSQRRVKVAFSNAARTKVRSITFSVDGQRRYTLRGRQLNRSAVLLNDVRPRTTGVVRADIVLKTGARRTMTATSWPCA</sequence>
<keyword evidence="3" id="KW-1185">Reference proteome</keyword>
<accession>A0A4S8NP75</accession>
<dbReference type="AlphaFoldDB" id="A0A4S8NP75"/>